<dbReference type="PANTHER" id="PTHR33137">
    <property type="entry name" value="MEDIATOR OF RNA POLYMERASE II TRANSCRIPTION SUBUNIT 15A-RELATED"/>
    <property type="match status" value="1"/>
</dbReference>
<evidence type="ECO:0000256" key="3">
    <source>
        <dbReference type="SAM" id="MobiDB-lite"/>
    </source>
</evidence>
<sequence length="276" mass="30943">MMENNNWRPAPPGGGGPGDGGGSGGEAAPEGDDWRKHVPQESRQRMVNKIMETLKRHLQFSGQEGLHELRKIAVQFEEKIFHAAVNQPDYLRKISLNTLTMETKSQNSVANSVSSGSAGNSSEPPDSVPLDSTAEAGQANGGDWQEEIYQKIKSLKDLYLQDLNEMYQKIAMKLQQHDSLPQQPKSEQLEKLKIFKVMLERLIAMLQVPKSEIYPSLKDKLPSYEKQIVQFLNSNRPRMQQGQLPLHHMPSVQPQQSQPHVGQVQSRGTRDSVGEK</sequence>
<feature type="region of interest" description="Disordered" evidence="3">
    <location>
        <begin position="106"/>
        <end position="140"/>
    </location>
</feature>
<reference evidence="6" key="2">
    <citation type="submission" date="2025-08" db="UniProtKB">
        <authorList>
            <consortium name="RefSeq"/>
        </authorList>
    </citation>
    <scope>IDENTIFICATION</scope>
    <source>
        <tissue evidence="6">Leaf</tissue>
    </source>
</reference>
<protein>
    <submittedName>
        <fullName evidence="6">Mediator of RNA polymerase II transcription subunit 15a-like</fullName>
    </submittedName>
</protein>
<dbReference type="Gene3D" id="1.10.246.20">
    <property type="entry name" value="Coactivator CBP, KIX domain"/>
    <property type="match status" value="1"/>
</dbReference>
<organism evidence="5 6">
    <name type="scientific">Punica granatum</name>
    <name type="common">Pomegranate</name>
    <dbReference type="NCBI Taxonomy" id="22663"/>
    <lineage>
        <taxon>Eukaryota</taxon>
        <taxon>Viridiplantae</taxon>
        <taxon>Streptophyta</taxon>
        <taxon>Embryophyta</taxon>
        <taxon>Tracheophyta</taxon>
        <taxon>Spermatophyta</taxon>
        <taxon>Magnoliopsida</taxon>
        <taxon>eudicotyledons</taxon>
        <taxon>Gunneridae</taxon>
        <taxon>Pentapetalae</taxon>
        <taxon>rosids</taxon>
        <taxon>malvids</taxon>
        <taxon>Myrtales</taxon>
        <taxon>Lythraceae</taxon>
        <taxon>Punica</taxon>
    </lineage>
</organism>
<keyword evidence="5" id="KW-1185">Reference proteome</keyword>
<keyword evidence="2" id="KW-0539">Nucleus</keyword>
<evidence type="ECO:0000256" key="2">
    <source>
        <dbReference type="ARBA" id="ARBA00023242"/>
    </source>
</evidence>
<evidence type="ECO:0000313" key="5">
    <source>
        <dbReference type="Proteomes" id="UP000515151"/>
    </source>
</evidence>
<comment type="subcellular location">
    <subcellularLocation>
        <location evidence="1">Nucleus</location>
    </subcellularLocation>
</comment>
<feature type="region of interest" description="Disordered" evidence="3">
    <location>
        <begin position="249"/>
        <end position="276"/>
    </location>
</feature>
<accession>A0A6P8BSU1</accession>
<feature type="compositionally biased region" description="Low complexity" evidence="3">
    <location>
        <begin position="108"/>
        <end position="122"/>
    </location>
</feature>
<feature type="domain" description="Mediator complex subunit 15 KIX" evidence="4">
    <location>
        <begin position="32"/>
        <end position="111"/>
    </location>
</feature>
<dbReference type="GeneID" id="116187911"/>
<feature type="compositionally biased region" description="Low complexity" evidence="3">
    <location>
        <begin position="249"/>
        <end position="266"/>
    </location>
</feature>
<dbReference type="GO" id="GO:0005634">
    <property type="term" value="C:nucleus"/>
    <property type="evidence" value="ECO:0007669"/>
    <property type="project" value="UniProtKB-SubCell"/>
</dbReference>
<dbReference type="GO" id="GO:0003713">
    <property type="term" value="F:transcription coactivator activity"/>
    <property type="evidence" value="ECO:0007669"/>
    <property type="project" value="InterPro"/>
</dbReference>
<dbReference type="InterPro" id="IPR044661">
    <property type="entry name" value="MED15a/b/c-like"/>
</dbReference>
<dbReference type="Proteomes" id="UP000515151">
    <property type="component" value="Chromosome 8"/>
</dbReference>
<evidence type="ECO:0000259" key="4">
    <source>
        <dbReference type="Pfam" id="PF16987"/>
    </source>
</evidence>
<gene>
    <name evidence="6" type="primary">LOC116187911</name>
</gene>
<dbReference type="FunFam" id="1.10.246.20:FF:000003">
    <property type="entry name" value="Mediator of RNA polymerase II transcription subunit 15a"/>
    <property type="match status" value="1"/>
</dbReference>
<proteinExistence type="predicted"/>
<evidence type="ECO:0000313" key="6">
    <source>
        <dbReference type="RefSeq" id="XP_031372791.1"/>
    </source>
</evidence>
<dbReference type="AlphaFoldDB" id="A0A6P8BSU1"/>
<feature type="compositionally biased region" description="Gly residues" evidence="3">
    <location>
        <begin position="15"/>
        <end position="25"/>
    </location>
</feature>
<dbReference type="SUPFAM" id="SSF47040">
    <property type="entry name" value="Kix domain of CBP (creb binding protein)"/>
    <property type="match status" value="1"/>
</dbReference>
<feature type="region of interest" description="Disordered" evidence="3">
    <location>
        <begin position="1"/>
        <end position="40"/>
    </location>
</feature>
<dbReference type="InterPro" id="IPR036546">
    <property type="entry name" value="MED15_KIX"/>
</dbReference>
<name>A0A6P8BSU1_PUNGR</name>
<dbReference type="RefSeq" id="XP_031372791.1">
    <property type="nucleotide sequence ID" value="XM_031516931.1"/>
</dbReference>
<dbReference type="PANTHER" id="PTHR33137:SF4">
    <property type="entry name" value="MEDIATOR OF RNA POLYMERASE II TRANSCRIPTION SUBUNIT 15A-RELATED"/>
    <property type="match status" value="1"/>
</dbReference>
<dbReference type="InterPro" id="IPR036529">
    <property type="entry name" value="KIX_dom_sf"/>
</dbReference>
<dbReference type="OrthoDB" id="1912459at2759"/>
<dbReference type="GO" id="GO:0031490">
    <property type="term" value="F:chromatin DNA binding"/>
    <property type="evidence" value="ECO:0007669"/>
    <property type="project" value="InterPro"/>
</dbReference>
<reference evidence="5" key="1">
    <citation type="journal article" date="2020" name="Plant Biotechnol. J.">
        <title>The pomegranate (Punica granatum L.) draft genome dissects genetic divergence between soft- and hard-seeded cultivars.</title>
        <authorList>
            <person name="Luo X."/>
            <person name="Li H."/>
            <person name="Wu Z."/>
            <person name="Yao W."/>
            <person name="Zhao P."/>
            <person name="Cao D."/>
            <person name="Yu H."/>
            <person name="Li K."/>
            <person name="Poudel K."/>
            <person name="Zhao D."/>
            <person name="Zhang F."/>
            <person name="Xia X."/>
            <person name="Chen L."/>
            <person name="Wang Q."/>
            <person name="Jing D."/>
            <person name="Cao S."/>
        </authorList>
    </citation>
    <scope>NUCLEOTIDE SEQUENCE [LARGE SCALE GENOMIC DNA]</scope>
    <source>
        <strain evidence="5">cv. Tunisia</strain>
    </source>
</reference>
<dbReference type="Pfam" id="PF16987">
    <property type="entry name" value="KIX_2"/>
    <property type="match status" value="1"/>
</dbReference>
<evidence type="ECO:0000256" key="1">
    <source>
        <dbReference type="ARBA" id="ARBA00004123"/>
    </source>
</evidence>